<organism evidence="1 2">
    <name type="scientific">Trifolium medium</name>
    <dbReference type="NCBI Taxonomy" id="97028"/>
    <lineage>
        <taxon>Eukaryota</taxon>
        <taxon>Viridiplantae</taxon>
        <taxon>Streptophyta</taxon>
        <taxon>Embryophyta</taxon>
        <taxon>Tracheophyta</taxon>
        <taxon>Spermatophyta</taxon>
        <taxon>Magnoliopsida</taxon>
        <taxon>eudicotyledons</taxon>
        <taxon>Gunneridae</taxon>
        <taxon>Pentapetalae</taxon>
        <taxon>rosids</taxon>
        <taxon>fabids</taxon>
        <taxon>Fabales</taxon>
        <taxon>Fabaceae</taxon>
        <taxon>Papilionoideae</taxon>
        <taxon>50 kb inversion clade</taxon>
        <taxon>NPAAA clade</taxon>
        <taxon>Hologalegina</taxon>
        <taxon>IRL clade</taxon>
        <taxon>Trifolieae</taxon>
        <taxon>Trifolium</taxon>
    </lineage>
</organism>
<name>A0A392PLL9_9FABA</name>
<sequence length="39" mass="4529">MQQELEVWKEQASHMWNVANDYLREVPPNQLYAAAAIAL</sequence>
<dbReference type="AlphaFoldDB" id="A0A392PLL9"/>
<dbReference type="Proteomes" id="UP000265520">
    <property type="component" value="Unassembled WGS sequence"/>
</dbReference>
<reference evidence="1 2" key="1">
    <citation type="journal article" date="2018" name="Front. Plant Sci.">
        <title>Red Clover (Trifolium pratense) and Zigzag Clover (T. medium) - A Picture of Genomic Similarities and Differences.</title>
        <authorList>
            <person name="Dluhosova J."/>
            <person name="Istvanek J."/>
            <person name="Nedelnik J."/>
            <person name="Repkova J."/>
        </authorList>
    </citation>
    <scope>NUCLEOTIDE SEQUENCE [LARGE SCALE GENOMIC DNA]</scope>
    <source>
        <strain evidence="2">cv. 10/8</strain>
        <tissue evidence="1">Leaf</tissue>
    </source>
</reference>
<keyword evidence="2" id="KW-1185">Reference proteome</keyword>
<accession>A0A392PLL9</accession>
<protein>
    <submittedName>
        <fullName evidence="1">Signal recognition particle receptor subunit beta-like</fullName>
    </submittedName>
</protein>
<evidence type="ECO:0000313" key="1">
    <source>
        <dbReference type="EMBL" id="MCI12537.1"/>
    </source>
</evidence>
<dbReference type="EMBL" id="LXQA010084574">
    <property type="protein sequence ID" value="MCI12537.1"/>
    <property type="molecule type" value="Genomic_DNA"/>
</dbReference>
<proteinExistence type="predicted"/>
<comment type="caution">
    <text evidence="1">The sequence shown here is derived from an EMBL/GenBank/DDBJ whole genome shotgun (WGS) entry which is preliminary data.</text>
</comment>
<feature type="non-terminal residue" evidence="1">
    <location>
        <position position="39"/>
    </location>
</feature>
<keyword evidence="1" id="KW-0675">Receptor</keyword>
<evidence type="ECO:0000313" key="2">
    <source>
        <dbReference type="Proteomes" id="UP000265520"/>
    </source>
</evidence>